<reference evidence="4 5" key="1">
    <citation type="journal article" date="2016" name="Mol. Biol. Evol.">
        <title>Comparative Genomics of Early-Diverging Mushroom-Forming Fungi Provides Insights into the Origins of Lignocellulose Decay Capabilities.</title>
        <authorList>
            <person name="Nagy L.G."/>
            <person name="Riley R."/>
            <person name="Tritt A."/>
            <person name="Adam C."/>
            <person name="Daum C."/>
            <person name="Floudas D."/>
            <person name="Sun H."/>
            <person name="Yadav J.S."/>
            <person name="Pangilinan J."/>
            <person name="Larsson K.H."/>
            <person name="Matsuura K."/>
            <person name="Barry K."/>
            <person name="Labutti K."/>
            <person name="Kuo R."/>
            <person name="Ohm R.A."/>
            <person name="Bhattacharya S.S."/>
            <person name="Shirouzu T."/>
            <person name="Yoshinaga Y."/>
            <person name="Martin F.M."/>
            <person name="Grigoriev I.V."/>
            <person name="Hibbett D.S."/>
        </authorList>
    </citation>
    <scope>NUCLEOTIDE SEQUENCE [LARGE SCALE GENOMIC DNA]</scope>
    <source>
        <strain evidence="4 5">HHB12029</strain>
    </source>
</reference>
<evidence type="ECO:0000256" key="3">
    <source>
        <dbReference type="RuleBase" id="RU000363"/>
    </source>
</evidence>
<organism evidence="4 5">
    <name type="scientific">Exidia glandulosa HHB12029</name>
    <dbReference type="NCBI Taxonomy" id="1314781"/>
    <lineage>
        <taxon>Eukaryota</taxon>
        <taxon>Fungi</taxon>
        <taxon>Dikarya</taxon>
        <taxon>Basidiomycota</taxon>
        <taxon>Agaricomycotina</taxon>
        <taxon>Agaricomycetes</taxon>
        <taxon>Auriculariales</taxon>
        <taxon>Exidiaceae</taxon>
        <taxon>Exidia</taxon>
    </lineage>
</organism>
<dbReference type="PRINTS" id="PR00081">
    <property type="entry name" value="GDHRDH"/>
</dbReference>
<keyword evidence="5" id="KW-1185">Reference proteome</keyword>
<dbReference type="Gene3D" id="3.40.50.720">
    <property type="entry name" value="NAD(P)-binding Rossmann-like Domain"/>
    <property type="match status" value="1"/>
</dbReference>
<dbReference type="PRINTS" id="PR00080">
    <property type="entry name" value="SDRFAMILY"/>
</dbReference>
<evidence type="ECO:0000256" key="1">
    <source>
        <dbReference type="ARBA" id="ARBA00006484"/>
    </source>
</evidence>
<accession>A0A165GJS1</accession>
<dbReference type="InParanoid" id="A0A165GJS1"/>
<dbReference type="STRING" id="1314781.A0A165GJS1"/>
<evidence type="ECO:0000313" key="4">
    <source>
        <dbReference type="EMBL" id="KZV90628.1"/>
    </source>
</evidence>
<dbReference type="OrthoDB" id="191139at2759"/>
<sequence>MLNPNFRSETTGEEVVAAFPESVKGRVFLVTGPTPNGIGAATLLALAKAQPHTLILAGRTLSAFKPVADEIRTIGPTIRVVSLQVDLVSLASVRQAAVQLEEDGIEYIDVMINNAGIMATPFGRTVDGYEQQFATNHLGHFLFTSLLLPKLLASRSPRVINLTSSGHRMALGHYDDWNFEKLEYDPGTAYGQSKLANILFTRSLVARYGARGLRAYAVHPGSVATELQRYLTPEREAAREALLNRIANEPNWEDRRRKSPEEGASTTLVAALTPDLEPNGAYLSDCQLGNPKNTVYNAEVERQLWELSERLVGQTFE</sequence>
<dbReference type="Proteomes" id="UP000077266">
    <property type="component" value="Unassembled WGS sequence"/>
</dbReference>
<dbReference type="SUPFAM" id="SSF51735">
    <property type="entry name" value="NAD(P)-binding Rossmann-fold domains"/>
    <property type="match status" value="1"/>
</dbReference>
<proteinExistence type="inferred from homology"/>
<name>A0A165GJS1_EXIGL</name>
<dbReference type="Pfam" id="PF00106">
    <property type="entry name" value="adh_short"/>
    <property type="match status" value="1"/>
</dbReference>
<dbReference type="InterPro" id="IPR036291">
    <property type="entry name" value="NAD(P)-bd_dom_sf"/>
</dbReference>
<dbReference type="GO" id="GO:0016491">
    <property type="term" value="F:oxidoreductase activity"/>
    <property type="evidence" value="ECO:0007669"/>
    <property type="project" value="UniProtKB-KW"/>
</dbReference>
<dbReference type="AlphaFoldDB" id="A0A165GJS1"/>
<gene>
    <name evidence="4" type="ORF">EXIGLDRAFT_616716</name>
</gene>
<evidence type="ECO:0000313" key="5">
    <source>
        <dbReference type="Proteomes" id="UP000077266"/>
    </source>
</evidence>
<protein>
    <submittedName>
        <fullName evidence="4">WW domain-containing oxidoreductase</fullName>
    </submittedName>
</protein>
<comment type="similarity">
    <text evidence="1 3">Belongs to the short-chain dehydrogenases/reductases (SDR) family.</text>
</comment>
<dbReference type="InterPro" id="IPR002347">
    <property type="entry name" value="SDR_fam"/>
</dbReference>
<keyword evidence="2" id="KW-0560">Oxidoreductase</keyword>
<dbReference type="PANTHER" id="PTHR24320:SF283">
    <property type="entry name" value="RETINOL DEHYDROGENASE 11"/>
    <property type="match status" value="1"/>
</dbReference>
<evidence type="ECO:0000256" key="2">
    <source>
        <dbReference type="ARBA" id="ARBA00023002"/>
    </source>
</evidence>
<dbReference type="EMBL" id="KV426045">
    <property type="protein sequence ID" value="KZV90628.1"/>
    <property type="molecule type" value="Genomic_DNA"/>
</dbReference>
<dbReference type="PANTHER" id="PTHR24320">
    <property type="entry name" value="RETINOL DEHYDROGENASE"/>
    <property type="match status" value="1"/>
</dbReference>